<dbReference type="EMBL" id="SJPL01000001">
    <property type="protein sequence ID" value="TWT71075.1"/>
    <property type="molecule type" value="Genomic_DNA"/>
</dbReference>
<evidence type="ECO:0000313" key="4">
    <source>
        <dbReference type="Proteomes" id="UP000317238"/>
    </source>
</evidence>
<comment type="caution">
    <text evidence="3">The sequence shown here is derived from an EMBL/GenBank/DDBJ whole genome shotgun (WGS) entry which is preliminary data.</text>
</comment>
<feature type="compositionally biased region" description="Basic and acidic residues" evidence="1">
    <location>
        <begin position="261"/>
        <end position="274"/>
    </location>
</feature>
<feature type="signal peptide" evidence="2">
    <location>
        <begin position="1"/>
        <end position="26"/>
    </location>
</feature>
<reference evidence="3 4" key="1">
    <citation type="submission" date="2019-02" db="EMBL/GenBank/DDBJ databases">
        <title>Deep-cultivation of Planctomycetes and their phenomic and genomic characterization uncovers novel biology.</title>
        <authorList>
            <person name="Wiegand S."/>
            <person name="Jogler M."/>
            <person name="Boedeker C."/>
            <person name="Pinto D."/>
            <person name="Vollmers J."/>
            <person name="Rivas-Marin E."/>
            <person name="Kohn T."/>
            <person name="Peeters S.H."/>
            <person name="Heuer A."/>
            <person name="Rast P."/>
            <person name="Oberbeckmann S."/>
            <person name="Bunk B."/>
            <person name="Jeske O."/>
            <person name="Meyerdierks A."/>
            <person name="Storesund J.E."/>
            <person name="Kallscheuer N."/>
            <person name="Luecker S."/>
            <person name="Lage O.M."/>
            <person name="Pohl T."/>
            <person name="Merkel B.J."/>
            <person name="Hornburger P."/>
            <person name="Mueller R.-W."/>
            <person name="Bruemmer F."/>
            <person name="Labrenz M."/>
            <person name="Spormann A.M."/>
            <person name="Op Den Camp H."/>
            <person name="Overmann J."/>
            <person name="Amann R."/>
            <person name="Jetten M.S.M."/>
            <person name="Mascher T."/>
            <person name="Medema M.H."/>
            <person name="Devos D.P."/>
            <person name="Kaster A.-K."/>
            <person name="Ovreas L."/>
            <person name="Rohde M."/>
            <person name="Galperin M.Y."/>
            <person name="Jogler C."/>
        </authorList>
    </citation>
    <scope>NUCLEOTIDE SEQUENCE [LARGE SCALE GENOMIC DNA]</scope>
    <source>
        <strain evidence="3 4">Pan14r</strain>
    </source>
</reference>
<organism evidence="3 4">
    <name type="scientific">Crateriforma conspicua</name>
    <dbReference type="NCBI Taxonomy" id="2527996"/>
    <lineage>
        <taxon>Bacteria</taxon>
        <taxon>Pseudomonadati</taxon>
        <taxon>Planctomycetota</taxon>
        <taxon>Planctomycetia</taxon>
        <taxon>Planctomycetales</taxon>
        <taxon>Planctomycetaceae</taxon>
        <taxon>Crateriforma</taxon>
    </lineage>
</organism>
<dbReference type="AlphaFoldDB" id="A0A5C5Y9T3"/>
<evidence type="ECO:0000313" key="3">
    <source>
        <dbReference type="EMBL" id="TWT71075.1"/>
    </source>
</evidence>
<feature type="compositionally biased region" description="Low complexity" evidence="1">
    <location>
        <begin position="237"/>
        <end position="247"/>
    </location>
</feature>
<protein>
    <submittedName>
        <fullName evidence="3">Uncharacterized protein</fullName>
    </submittedName>
</protein>
<dbReference type="Proteomes" id="UP000317238">
    <property type="component" value="Unassembled WGS sequence"/>
</dbReference>
<dbReference type="RefSeq" id="WP_197203726.1">
    <property type="nucleotide sequence ID" value="NZ_SJPL01000001.1"/>
</dbReference>
<gene>
    <name evidence="3" type="ORF">Pan14r_33850</name>
</gene>
<proteinExistence type="predicted"/>
<evidence type="ECO:0000256" key="2">
    <source>
        <dbReference type="SAM" id="SignalP"/>
    </source>
</evidence>
<accession>A0A5C5Y9T3</accession>
<feature type="chain" id="PRO_5022792156" evidence="2">
    <location>
        <begin position="27"/>
        <end position="402"/>
    </location>
</feature>
<evidence type="ECO:0000256" key="1">
    <source>
        <dbReference type="SAM" id="MobiDB-lite"/>
    </source>
</evidence>
<keyword evidence="2" id="KW-0732">Signal</keyword>
<sequence precursor="true">MPPRPSRRRFLAVVPFCFLVTAVVLAGCDNEASVRTYTIPTTVPPQLQSSPQRMLAVMVPVDQDVWFYKIQGPADAIGGVEADFKDFVKARTYVDNAPDLSELPEGWRRGGEKPFRFASIDINTPDKQLDLSISKLTAGDDWDQFVVMNVNRWRGQVGLPDSDERWAGGTAFDVDAVESDAVLADLVGDGDAGTSGMSMPPFAGATASGSPDSGDPHASLPPEMRRRIAEGQMPDPSEGQTSGSGESSEPKQASADSEADNPSKLKFERPEGWRDGRMSMMRMAAFEAGEDDAKAEITVITAGGDLRSNVARWLGQVIGGQPKDEAVDAAMDAADDVTVDGRDGKRFLLRAGGESDPDQMAIDAVIVPLESGFSLFVKMTGPESTVMAERDSMGSFVQSLSF</sequence>
<name>A0A5C5Y9T3_9PLAN</name>
<dbReference type="PROSITE" id="PS51257">
    <property type="entry name" value="PROKAR_LIPOPROTEIN"/>
    <property type="match status" value="1"/>
</dbReference>
<keyword evidence="4" id="KW-1185">Reference proteome</keyword>
<feature type="region of interest" description="Disordered" evidence="1">
    <location>
        <begin position="194"/>
        <end position="274"/>
    </location>
</feature>